<proteinExistence type="predicted"/>
<protein>
    <submittedName>
        <fullName evidence="1">Uncharacterized protein</fullName>
    </submittedName>
</protein>
<sequence length="333" mass="38618">MIFLRMGARLLFLRTEKIEELKDFIVENLDGKIEEFERAIDESTEDYTIAFITDTAPEKTDVDDAKYIILIKEASTIILSALLSSHLSGLIHRADLGPACLIMRIAGEEEKVIEKMKKFYGGETTTWRDGIRKGERMDTLVALTTKPIGERVIGEDFGEGILLLSTPVNQVQKRLRADGIVFITQSMEDGQWYELRINIYDSRGNYTAHYRRLMIVLSYLELGLVLGEQWTRDHALMLYSVLAYQIRLFTLMHPRKIKEILVGLEYSENGDRLVDFDLYYRNKKVSWLDVDIHEKKRNKVEEGKLFRKNLFSKLPNTVIEQLLEIETEVKEAK</sequence>
<name>A8MKZ3_ALKOO</name>
<dbReference type="KEGG" id="aoe:Clos_0247"/>
<organism evidence="1 2">
    <name type="scientific">Alkaliphilus oremlandii (strain OhILAs)</name>
    <name type="common">Clostridium oremlandii (strain OhILAs)</name>
    <dbReference type="NCBI Taxonomy" id="350688"/>
    <lineage>
        <taxon>Bacteria</taxon>
        <taxon>Bacillati</taxon>
        <taxon>Bacillota</taxon>
        <taxon>Clostridia</taxon>
        <taxon>Peptostreptococcales</taxon>
        <taxon>Natronincolaceae</taxon>
        <taxon>Alkaliphilus</taxon>
    </lineage>
</organism>
<dbReference type="EMBL" id="CP000853">
    <property type="protein sequence ID" value="ABW17810.1"/>
    <property type="molecule type" value="Genomic_DNA"/>
</dbReference>
<dbReference type="OrthoDB" id="2383at2"/>
<gene>
    <name evidence="1" type="ordered locus">Clos_0247</name>
</gene>
<evidence type="ECO:0000313" key="1">
    <source>
        <dbReference type="EMBL" id="ABW17810.1"/>
    </source>
</evidence>
<dbReference type="eggNOG" id="ENOG502ZC5B">
    <property type="taxonomic scope" value="Bacteria"/>
</dbReference>
<evidence type="ECO:0000313" key="2">
    <source>
        <dbReference type="Proteomes" id="UP000000269"/>
    </source>
</evidence>
<dbReference type="Proteomes" id="UP000000269">
    <property type="component" value="Chromosome"/>
</dbReference>
<dbReference type="AlphaFoldDB" id="A8MKZ3"/>
<dbReference type="RefSeq" id="WP_012158125.1">
    <property type="nucleotide sequence ID" value="NC_009922.1"/>
</dbReference>
<accession>A8MKZ3</accession>
<keyword evidence="2" id="KW-1185">Reference proteome</keyword>
<dbReference type="STRING" id="350688.Clos_0247"/>
<dbReference type="HOGENOM" id="CLU_071259_0_0_9"/>
<reference evidence="2" key="1">
    <citation type="submission" date="2007-10" db="EMBL/GenBank/DDBJ databases">
        <title>Complete genome of Alkaliphilus oremlandii OhILAs.</title>
        <authorList>
            <person name="Copeland A."/>
            <person name="Lucas S."/>
            <person name="Lapidus A."/>
            <person name="Barry K."/>
            <person name="Detter J.C."/>
            <person name="Glavina del Rio T."/>
            <person name="Hammon N."/>
            <person name="Israni S."/>
            <person name="Dalin E."/>
            <person name="Tice H."/>
            <person name="Pitluck S."/>
            <person name="Chain P."/>
            <person name="Malfatti S."/>
            <person name="Shin M."/>
            <person name="Vergez L."/>
            <person name="Schmutz J."/>
            <person name="Larimer F."/>
            <person name="Land M."/>
            <person name="Hauser L."/>
            <person name="Kyrpides N."/>
            <person name="Mikhailova N."/>
            <person name="Stolz J.F."/>
            <person name="Dawson A."/>
            <person name="Fisher E."/>
            <person name="Crable B."/>
            <person name="Perera E."/>
            <person name="Lisak J."/>
            <person name="Ranganathan M."/>
            <person name="Basu P."/>
            <person name="Richardson P."/>
        </authorList>
    </citation>
    <scope>NUCLEOTIDE SEQUENCE [LARGE SCALE GENOMIC DNA]</scope>
    <source>
        <strain evidence="2">OhILAs</strain>
    </source>
</reference>